<dbReference type="Pfam" id="PF13359">
    <property type="entry name" value="DDE_Tnp_4"/>
    <property type="match status" value="1"/>
</dbReference>
<dbReference type="Proteomes" id="UP000198211">
    <property type="component" value="Unassembled WGS sequence"/>
</dbReference>
<evidence type="ECO:0000259" key="3">
    <source>
        <dbReference type="Pfam" id="PF13359"/>
    </source>
</evidence>
<gene>
    <name evidence="4" type="ORF">PHMEG_00018368</name>
</gene>
<dbReference type="AlphaFoldDB" id="A0A225VW17"/>
<comment type="caution">
    <text evidence="4">The sequence shown here is derived from an EMBL/GenBank/DDBJ whole genome shotgun (WGS) entry which is preliminary data.</text>
</comment>
<evidence type="ECO:0000313" key="5">
    <source>
        <dbReference type="Proteomes" id="UP000198211"/>
    </source>
</evidence>
<keyword evidence="5" id="KW-1185">Reference proteome</keyword>
<dbReference type="EMBL" id="NBNE01002950">
    <property type="protein sequence ID" value="OWZ08997.1"/>
    <property type="molecule type" value="Genomic_DNA"/>
</dbReference>
<dbReference type="OrthoDB" id="104598at2759"/>
<dbReference type="GO" id="GO:0046872">
    <property type="term" value="F:metal ion binding"/>
    <property type="evidence" value="ECO:0007669"/>
    <property type="project" value="UniProtKB-KW"/>
</dbReference>
<evidence type="ECO:0000256" key="1">
    <source>
        <dbReference type="ARBA" id="ARBA00001968"/>
    </source>
</evidence>
<evidence type="ECO:0000313" key="4">
    <source>
        <dbReference type="EMBL" id="OWZ08997.1"/>
    </source>
</evidence>
<dbReference type="InterPro" id="IPR027806">
    <property type="entry name" value="HARBI1_dom"/>
</dbReference>
<comment type="cofactor">
    <cofactor evidence="1">
        <name>a divalent metal cation</name>
        <dbReference type="ChEBI" id="CHEBI:60240"/>
    </cofactor>
</comment>
<feature type="non-terminal residue" evidence="4">
    <location>
        <position position="1"/>
    </location>
</feature>
<evidence type="ECO:0000256" key="2">
    <source>
        <dbReference type="ARBA" id="ARBA00022723"/>
    </source>
</evidence>
<proteinExistence type="predicted"/>
<name>A0A225VW17_9STRA</name>
<protein>
    <recommendedName>
        <fullName evidence="3">DDE Tnp4 domain-containing protein</fullName>
    </recommendedName>
</protein>
<accession>A0A225VW17</accession>
<sequence length="113" mass="13099">GLYCRKGFPAYNVMAIVDAHQRFMAFSVRSENCNDQSVWNRSLMRTYVKGRLPSEMYFIADAGYVLRSCMLTPFAHDQRENAVINKFNMSYSRTRIPVEMAFGALRPFPNLKD</sequence>
<feature type="domain" description="DDE Tnp4" evidence="3">
    <location>
        <begin position="3"/>
        <end position="110"/>
    </location>
</feature>
<organism evidence="4 5">
    <name type="scientific">Phytophthora megakarya</name>
    <dbReference type="NCBI Taxonomy" id="4795"/>
    <lineage>
        <taxon>Eukaryota</taxon>
        <taxon>Sar</taxon>
        <taxon>Stramenopiles</taxon>
        <taxon>Oomycota</taxon>
        <taxon>Peronosporomycetes</taxon>
        <taxon>Peronosporales</taxon>
        <taxon>Peronosporaceae</taxon>
        <taxon>Phytophthora</taxon>
    </lineage>
</organism>
<keyword evidence="2" id="KW-0479">Metal-binding</keyword>
<reference evidence="5" key="1">
    <citation type="submission" date="2017-03" db="EMBL/GenBank/DDBJ databases">
        <title>Phytopthora megakarya and P. palmivora, two closely related causual agents of cacao black pod achieved similar genome size and gene model numbers by different mechanisms.</title>
        <authorList>
            <person name="Ali S."/>
            <person name="Shao J."/>
            <person name="Larry D.J."/>
            <person name="Kronmiller B."/>
            <person name="Shen D."/>
            <person name="Strem M.D."/>
            <person name="Melnick R.L."/>
            <person name="Guiltinan M.J."/>
            <person name="Tyler B.M."/>
            <person name="Meinhardt L.W."/>
            <person name="Bailey B.A."/>
        </authorList>
    </citation>
    <scope>NUCLEOTIDE SEQUENCE [LARGE SCALE GENOMIC DNA]</scope>
    <source>
        <strain evidence="5">zdho120</strain>
    </source>
</reference>